<dbReference type="RefSeq" id="WP_005984725.1">
    <property type="nucleotide sequence ID" value="NZ_AOSV01000007.1"/>
</dbReference>
<evidence type="ECO:0000313" key="2">
    <source>
        <dbReference type="Proteomes" id="UP000011922"/>
    </source>
</evidence>
<reference evidence="1 2" key="1">
    <citation type="journal article" date="2013" name="Genome Announc.">
        <title>Draft Genome Sequence for Desulfovibrio africanus Strain PCS.</title>
        <authorList>
            <person name="Brown S.D."/>
            <person name="Utturkar S.M."/>
            <person name="Arkin A.P."/>
            <person name="Deutschbauer A.M."/>
            <person name="Elias D.A."/>
            <person name="Hazen T.C."/>
            <person name="Chakraborty R."/>
        </authorList>
    </citation>
    <scope>NUCLEOTIDE SEQUENCE [LARGE SCALE GENOMIC DNA]</scope>
    <source>
        <strain evidence="1 2">PCS</strain>
    </source>
</reference>
<comment type="caution">
    <text evidence="1">The sequence shown here is derived from an EMBL/GenBank/DDBJ whole genome shotgun (WGS) entry which is preliminary data.</text>
</comment>
<proteinExistence type="predicted"/>
<evidence type="ECO:0000313" key="1">
    <source>
        <dbReference type="EMBL" id="EMG38221.1"/>
    </source>
</evidence>
<accession>M5Q281</accession>
<name>M5Q281_DESAF</name>
<organism evidence="1 2">
    <name type="scientific">Desulfocurvibacter africanus PCS</name>
    <dbReference type="NCBI Taxonomy" id="1262666"/>
    <lineage>
        <taxon>Bacteria</taxon>
        <taxon>Pseudomonadati</taxon>
        <taxon>Thermodesulfobacteriota</taxon>
        <taxon>Desulfovibrionia</taxon>
        <taxon>Desulfovibrionales</taxon>
        <taxon>Desulfovibrionaceae</taxon>
        <taxon>Desulfocurvibacter</taxon>
    </lineage>
</organism>
<dbReference type="AlphaFoldDB" id="M5Q281"/>
<dbReference type="OrthoDB" id="5459009at2"/>
<gene>
    <name evidence="1" type="ORF">PCS_01047</name>
</gene>
<sequence length="120" mass="13694">MSRQLLDDLRQAAKRIRQVESEARTAIDGGDEARYRQLYAEKVDILLGLPDLVEPHLADLPEPLADRLALEVEGFAARAGSAKSLNSIFYMYALLYPDDYREGDPNDLERFIDRLESRIK</sequence>
<dbReference type="EMBL" id="AOSV01000007">
    <property type="protein sequence ID" value="EMG38221.1"/>
    <property type="molecule type" value="Genomic_DNA"/>
</dbReference>
<protein>
    <submittedName>
        <fullName evidence="1">Uncharacterized protein</fullName>
    </submittedName>
</protein>
<dbReference type="Proteomes" id="UP000011922">
    <property type="component" value="Unassembled WGS sequence"/>
</dbReference>
<dbReference type="PATRIC" id="fig|1262666.3.peg.1062"/>